<feature type="transmembrane region" description="Helical" evidence="6">
    <location>
        <begin position="266"/>
        <end position="289"/>
    </location>
</feature>
<evidence type="ECO:0000256" key="2">
    <source>
        <dbReference type="ARBA" id="ARBA00007367"/>
    </source>
</evidence>
<feature type="transmembrane region" description="Helical" evidence="6">
    <location>
        <begin position="210"/>
        <end position="230"/>
    </location>
</feature>
<feature type="transmembrane region" description="Helical" evidence="6">
    <location>
        <begin position="140"/>
        <end position="168"/>
    </location>
</feature>
<feature type="transmembrane region" description="Helical" evidence="6">
    <location>
        <begin position="301"/>
        <end position="323"/>
    </location>
</feature>
<feature type="transmembrane region" description="Helical" evidence="6">
    <location>
        <begin position="106"/>
        <end position="128"/>
    </location>
</feature>
<feature type="transmembrane region" description="Helical" evidence="6">
    <location>
        <begin position="330"/>
        <end position="351"/>
    </location>
</feature>
<dbReference type="Pfam" id="PF00999">
    <property type="entry name" value="Na_H_Exchanger"/>
    <property type="match status" value="1"/>
</dbReference>
<feature type="transmembrane region" description="Helical" evidence="6">
    <location>
        <begin position="76"/>
        <end position="100"/>
    </location>
</feature>
<dbReference type="InterPro" id="IPR051843">
    <property type="entry name" value="CPA1_transporter"/>
</dbReference>
<feature type="transmembrane region" description="Helical" evidence="6">
    <location>
        <begin position="236"/>
        <end position="254"/>
    </location>
</feature>
<comment type="similarity">
    <text evidence="2">Belongs to the monovalent cation:proton antiporter 1 (CPA1) transporter (TC 2.A.36) family.</text>
</comment>
<organism evidence="8">
    <name type="scientific">Schistocerca gregaria</name>
    <name type="common">Desert locust</name>
    <name type="synonym">Gryllus gregarius</name>
    <dbReference type="NCBI Taxonomy" id="7010"/>
    <lineage>
        <taxon>Eukaryota</taxon>
        <taxon>Metazoa</taxon>
        <taxon>Ecdysozoa</taxon>
        <taxon>Arthropoda</taxon>
        <taxon>Hexapoda</taxon>
        <taxon>Insecta</taxon>
        <taxon>Pterygota</taxon>
        <taxon>Neoptera</taxon>
        <taxon>Polyneoptera</taxon>
        <taxon>Orthoptera</taxon>
        <taxon>Caelifera</taxon>
        <taxon>Acrididea</taxon>
        <taxon>Acridomorpha</taxon>
        <taxon>Acridoidea</taxon>
        <taxon>Acrididae</taxon>
        <taxon>Cyrtacanthacridinae</taxon>
        <taxon>Schistocerca</taxon>
    </lineage>
</organism>
<dbReference type="EMBL" id="MW962415">
    <property type="protein sequence ID" value="QVD39181.1"/>
    <property type="molecule type" value="mRNA"/>
</dbReference>
<evidence type="ECO:0000256" key="1">
    <source>
        <dbReference type="ARBA" id="ARBA00004141"/>
    </source>
</evidence>
<evidence type="ECO:0000256" key="5">
    <source>
        <dbReference type="ARBA" id="ARBA00023136"/>
    </source>
</evidence>
<dbReference type="Gene3D" id="1.20.1530.20">
    <property type="match status" value="1"/>
</dbReference>
<evidence type="ECO:0000256" key="3">
    <source>
        <dbReference type="ARBA" id="ARBA00022692"/>
    </source>
</evidence>
<reference evidence="8" key="1">
    <citation type="journal article" date="2021" name="J. Neurophysiol.">
        <title>Gene transcription changes in a locust model of noise-induced deafness.</title>
        <authorList>
            <person name="French A.S."/>
            <person name="Warren B."/>
        </authorList>
    </citation>
    <scope>NUCLEOTIDE SEQUENCE</scope>
</reference>
<keyword evidence="5 6" id="KW-0472">Membrane</keyword>
<evidence type="ECO:0000256" key="4">
    <source>
        <dbReference type="ARBA" id="ARBA00022989"/>
    </source>
</evidence>
<dbReference type="PANTHER" id="PTHR31102">
    <property type="match status" value="1"/>
</dbReference>
<dbReference type="InterPro" id="IPR038770">
    <property type="entry name" value="Na+/solute_symporter_sf"/>
</dbReference>
<dbReference type="InterPro" id="IPR006153">
    <property type="entry name" value="Cation/H_exchanger_TM"/>
</dbReference>
<dbReference type="PANTHER" id="PTHR31102:SF1">
    <property type="entry name" value="CATION_H+ EXCHANGER DOMAIN-CONTAINING PROTEIN"/>
    <property type="match status" value="1"/>
</dbReference>
<keyword evidence="3 6" id="KW-0812">Transmembrane</keyword>
<feature type="transmembrane region" description="Helical" evidence="6">
    <location>
        <begin position="180"/>
        <end position="201"/>
    </location>
</feature>
<name>A0A8E5JSN2_SCHGR</name>
<dbReference type="GO" id="GO:1902600">
    <property type="term" value="P:proton transmembrane transport"/>
    <property type="evidence" value="ECO:0007669"/>
    <property type="project" value="InterPro"/>
</dbReference>
<feature type="domain" description="Cation/H+ exchanger transmembrane" evidence="7">
    <location>
        <begin position="4"/>
        <end position="378"/>
    </location>
</feature>
<dbReference type="AlphaFoldDB" id="A0A8E5JSN2"/>
<dbReference type="GO" id="GO:0016020">
    <property type="term" value="C:membrane"/>
    <property type="evidence" value="ECO:0007669"/>
    <property type="project" value="UniProtKB-SubCell"/>
</dbReference>
<dbReference type="GO" id="GO:0015297">
    <property type="term" value="F:antiporter activity"/>
    <property type="evidence" value="ECO:0007669"/>
    <property type="project" value="InterPro"/>
</dbReference>
<evidence type="ECO:0000259" key="7">
    <source>
        <dbReference type="Pfam" id="PF00999"/>
    </source>
</evidence>
<keyword evidence="4 6" id="KW-1133">Transmembrane helix</keyword>
<sequence length="423" mass="44804">MLFLLAYIVGQLVSLIRLPPLLGMLLTGIAIRNLHLFNLSGVYMEVVSSLRKIAMTVILIKAGLGLDAQALKRLSLVVIRLAFIPCLFEASTVGLVSHYLLDFPWLWGFLLGFVLGAVSPAVVVPSLLHLQERGYGEDKGVATLVIAASSIDDIAAITGFGVILGFIFSEGNVTQQLLQGPLEVVLGLGFGIAWGVVSMYIPHRKDPYVVYYRAAMVAGGGIFAVFGSQILGYDGAGALACITAAFVACCGWKAQGWSAEYNPVSSIFSVIWEIFQPILFGLIGTEILISQLDGGTVLRGMGVLFVGLLVRVCASCIATLGGALTLKEQLFVAIAWLPKATVQAALGPVALDIARKRGDTSEDLASKLLTVAVLSILLTAPTGAVAIYISGPKLLNRVKAKYSSPIEEETNVADVPLREIAAS</sequence>
<evidence type="ECO:0000313" key="8">
    <source>
        <dbReference type="EMBL" id="QVD39181.1"/>
    </source>
</evidence>
<feature type="transmembrane region" description="Helical" evidence="6">
    <location>
        <begin position="371"/>
        <end position="391"/>
    </location>
</feature>
<proteinExistence type="evidence at transcript level"/>
<evidence type="ECO:0000256" key="6">
    <source>
        <dbReference type="SAM" id="Phobius"/>
    </source>
</evidence>
<dbReference type="OrthoDB" id="423807at2759"/>
<accession>A0A8E5JSN2</accession>
<protein>
    <submittedName>
        <fullName evidence="8">Na/H Exchanger</fullName>
    </submittedName>
</protein>
<comment type="subcellular location">
    <subcellularLocation>
        <location evidence="1">Membrane</location>
        <topology evidence="1">Multi-pass membrane protein</topology>
    </subcellularLocation>
</comment>